<dbReference type="AlphaFoldDB" id="A0A915LAL5"/>
<protein>
    <submittedName>
        <fullName evidence="2">Uncharacterized protein</fullName>
    </submittedName>
</protein>
<proteinExistence type="predicted"/>
<dbReference type="WBParaSite" id="nRc.2.0.1.t48165-RA">
    <property type="protein sequence ID" value="nRc.2.0.1.t48165-RA"/>
    <property type="gene ID" value="nRc.2.0.1.g48165"/>
</dbReference>
<organism evidence="1 2">
    <name type="scientific">Romanomermis culicivorax</name>
    <name type="common">Nematode worm</name>
    <dbReference type="NCBI Taxonomy" id="13658"/>
    <lineage>
        <taxon>Eukaryota</taxon>
        <taxon>Metazoa</taxon>
        <taxon>Ecdysozoa</taxon>
        <taxon>Nematoda</taxon>
        <taxon>Enoplea</taxon>
        <taxon>Dorylaimia</taxon>
        <taxon>Mermithida</taxon>
        <taxon>Mermithoidea</taxon>
        <taxon>Mermithidae</taxon>
        <taxon>Romanomermis</taxon>
    </lineage>
</organism>
<reference evidence="2" key="1">
    <citation type="submission" date="2022-11" db="UniProtKB">
        <authorList>
            <consortium name="WormBaseParasite"/>
        </authorList>
    </citation>
    <scope>IDENTIFICATION</scope>
</reference>
<name>A0A915LAL5_ROMCU</name>
<evidence type="ECO:0000313" key="1">
    <source>
        <dbReference type="Proteomes" id="UP000887565"/>
    </source>
</evidence>
<keyword evidence="1" id="KW-1185">Reference proteome</keyword>
<dbReference type="Proteomes" id="UP000887565">
    <property type="component" value="Unplaced"/>
</dbReference>
<evidence type="ECO:0000313" key="2">
    <source>
        <dbReference type="WBParaSite" id="nRc.2.0.1.t48165-RA"/>
    </source>
</evidence>
<accession>A0A915LAL5</accession>
<sequence>MMINDNTWASVFWEEASVEFKNWWKTQHREQYPARTEPFWGFIKPLHRIFKNGILDDKQLALHLWNILPSCARAQWIGQRRMERTRACGMLEMEHSECMTKLTQ</sequence>